<dbReference type="PANTHER" id="PTHR48295">
    <property type="entry name" value="CRANIOFACIAL DEVELOPMENT PROTEIN 1"/>
    <property type="match status" value="1"/>
</dbReference>
<feature type="compositionally biased region" description="Basic and acidic residues" evidence="1">
    <location>
        <begin position="36"/>
        <end position="45"/>
    </location>
</feature>
<feature type="region of interest" description="Disordered" evidence="1">
    <location>
        <begin position="145"/>
        <end position="165"/>
    </location>
</feature>
<protein>
    <recommendedName>
        <fullName evidence="2">BCNT-C domain-containing protein</fullName>
    </recommendedName>
</protein>
<evidence type="ECO:0000313" key="3">
    <source>
        <dbReference type="EMBL" id="CAD8778229.1"/>
    </source>
</evidence>
<dbReference type="InterPro" id="IPR011421">
    <property type="entry name" value="BCNT-C"/>
</dbReference>
<feature type="compositionally biased region" description="Acidic residues" evidence="1">
    <location>
        <begin position="14"/>
        <end position="35"/>
    </location>
</feature>
<evidence type="ECO:0000259" key="2">
    <source>
        <dbReference type="PROSITE" id="PS51279"/>
    </source>
</evidence>
<sequence>MQENFRMSPVNDNNNDDIESSEEDEDYVPNDDVEAEDRNNIKRKLDNDDVDDKMLKKIRPNEHSMSEILKKNKRDELWKQLNNKIPSSKSSLVNSNVSLAALCAPAKKTTPVVNSKGISAYHLPGTKLPASSTAEHAKELSTFSCSPSLPSSLKSLKQSSDVPLSSISDNKKREIAAAALNAVRDSLLVTAPAEQDKSSTLASNDGRASETGSNSTAPSDGNSTGLDAILAELDKKKKTTVLEKTRSDWKDFKSQNVTVDDELEAYKRSNDQFLERQEFLKRTELREYETERDKKLASDIRTRGRL</sequence>
<proteinExistence type="predicted"/>
<gene>
    <name evidence="3" type="ORF">PPAR00522_LOCUS13556</name>
</gene>
<evidence type="ECO:0000256" key="1">
    <source>
        <dbReference type="SAM" id="MobiDB-lite"/>
    </source>
</evidence>
<feature type="domain" description="BCNT-C" evidence="2">
    <location>
        <begin position="220"/>
        <end position="301"/>
    </location>
</feature>
<dbReference type="PANTHER" id="PTHR48295:SF1">
    <property type="entry name" value="SWR1-COMPLEX PROTEIN 5"/>
    <property type="match status" value="1"/>
</dbReference>
<name>A0A7S0V343_9CHLO</name>
<organism evidence="3">
    <name type="scientific">Polytomella parva</name>
    <dbReference type="NCBI Taxonomy" id="51329"/>
    <lineage>
        <taxon>Eukaryota</taxon>
        <taxon>Viridiplantae</taxon>
        <taxon>Chlorophyta</taxon>
        <taxon>core chlorophytes</taxon>
        <taxon>Chlorophyceae</taxon>
        <taxon>CS clade</taxon>
        <taxon>Chlamydomonadales</taxon>
        <taxon>Chlamydomonadaceae</taxon>
        <taxon>Polytomella</taxon>
    </lineage>
</organism>
<dbReference type="Pfam" id="PF07572">
    <property type="entry name" value="BCNT"/>
    <property type="match status" value="1"/>
</dbReference>
<reference evidence="3" key="1">
    <citation type="submission" date="2021-01" db="EMBL/GenBank/DDBJ databases">
        <authorList>
            <person name="Corre E."/>
            <person name="Pelletier E."/>
            <person name="Niang G."/>
            <person name="Scheremetjew M."/>
            <person name="Finn R."/>
            <person name="Kale V."/>
            <person name="Holt S."/>
            <person name="Cochrane G."/>
            <person name="Meng A."/>
            <person name="Brown T."/>
            <person name="Cohen L."/>
        </authorList>
    </citation>
    <scope>NUCLEOTIDE SEQUENCE</scope>
    <source>
        <strain evidence="3">SAG 63-3</strain>
    </source>
</reference>
<accession>A0A7S0V343</accession>
<feature type="compositionally biased region" description="Low complexity" evidence="1">
    <location>
        <begin position="145"/>
        <end position="160"/>
    </location>
</feature>
<dbReference type="InterPro" id="IPR027124">
    <property type="entry name" value="Swc5/CFDP1/2"/>
</dbReference>
<feature type="region of interest" description="Disordered" evidence="1">
    <location>
        <begin position="1"/>
        <end position="45"/>
    </location>
</feature>
<dbReference type="PROSITE" id="PS51279">
    <property type="entry name" value="BCNT_C"/>
    <property type="match status" value="1"/>
</dbReference>
<feature type="region of interest" description="Disordered" evidence="1">
    <location>
        <begin position="191"/>
        <end position="225"/>
    </location>
</feature>
<feature type="compositionally biased region" description="Polar residues" evidence="1">
    <location>
        <begin position="210"/>
        <end position="225"/>
    </location>
</feature>
<dbReference type="EMBL" id="HBFM01020853">
    <property type="protein sequence ID" value="CAD8778229.1"/>
    <property type="molecule type" value="Transcribed_RNA"/>
</dbReference>
<dbReference type="AlphaFoldDB" id="A0A7S0V343"/>